<dbReference type="AlphaFoldDB" id="A0A1V9DQY7"/>
<dbReference type="EMBL" id="MWUE01000003">
    <property type="protein sequence ID" value="OQP36279.1"/>
    <property type="molecule type" value="Genomic_DNA"/>
</dbReference>
<keyword evidence="3" id="KW-1185">Reference proteome</keyword>
<reference evidence="2 3" key="1">
    <citation type="submission" date="2017-02" db="EMBL/GenBank/DDBJ databases">
        <title>Whole genome shotgun sequence of Pantoea agglomerans strain AS1 isolated from a cycad, Zamia floridana in Central Florida, USA.</title>
        <authorList>
            <person name="Lata P."/>
            <person name="Govindarajan S."/>
            <person name="Qi F."/>
            <person name="Li J.-L."/>
            <person name="Maurya S.K."/>
            <person name="Sahoo M.K."/>
        </authorList>
    </citation>
    <scope>NUCLEOTIDE SEQUENCE [LARGE SCALE GENOMIC DNA]</scope>
    <source>
        <strain evidence="2 3">AS1</strain>
    </source>
</reference>
<feature type="transmembrane region" description="Helical" evidence="1">
    <location>
        <begin position="48"/>
        <end position="72"/>
    </location>
</feature>
<name>A0A1V9DQY7_9GAMM</name>
<evidence type="ECO:0000313" key="2">
    <source>
        <dbReference type="EMBL" id="OQP36279.1"/>
    </source>
</evidence>
<dbReference type="Proteomes" id="UP000192769">
    <property type="component" value="Unassembled WGS sequence"/>
</dbReference>
<comment type="caution">
    <text evidence="2">The sequence shown here is derived from an EMBL/GenBank/DDBJ whole genome shotgun (WGS) entry which is preliminary data.</text>
</comment>
<organism evidence="2 3">
    <name type="scientific">Pantoea latae</name>
    <dbReference type="NCBI Taxonomy" id="1964541"/>
    <lineage>
        <taxon>Bacteria</taxon>
        <taxon>Pseudomonadati</taxon>
        <taxon>Pseudomonadota</taxon>
        <taxon>Gammaproteobacteria</taxon>
        <taxon>Enterobacterales</taxon>
        <taxon>Erwiniaceae</taxon>
        <taxon>Pantoea</taxon>
    </lineage>
</organism>
<keyword evidence="1" id="KW-1133">Transmembrane helix</keyword>
<sequence>MKRDVEFERKKQKALEILSGTGMWRSNYAPPLYWLLWRMGMKLRPLPFNTFSVNVLLSGGYFALFWGIFMWFSTWQPRGYHPLTALIVAAGARLLFGLMMAAFYKWRLKAKQLPTWEEL</sequence>
<evidence type="ECO:0000256" key="1">
    <source>
        <dbReference type="SAM" id="Phobius"/>
    </source>
</evidence>
<evidence type="ECO:0000313" key="3">
    <source>
        <dbReference type="Proteomes" id="UP000192769"/>
    </source>
</evidence>
<accession>A0A1V9DQY7</accession>
<dbReference type="Pfam" id="PF19942">
    <property type="entry name" value="DUF6404"/>
    <property type="match status" value="1"/>
</dbReference>
<protein>
    <submittedName>
        <fullName evidence="2">Uncharacterized protein</fullName>
    </submittedName>
</protein>
<keyword evidence="1" id="KW-0812">Transmembrane</keyword>
<dbReference type="OrthoDB" id="7870117at2"/>
<dbReference type="RefSeq" id="WP_081135319.1">
    <property type="nucleotide sequence ID" value="NZ_MWUE01000003.1"/>
</dbReference>
<gene>
    <name evidence="2" type="ORF">B2J69_01425</name>
</gene>
<proteinExistence type="predicted"/>
<keyword evidence="1" id="KW-0472">Membrane</keyword>
<dbReference type="InterPro" id="IPR045644">
    <property type="entry name" value="DUF6404"/>
</dbReference>
<feature type="transmembrane region" description="Helical" evidence="1">
    <location>
        <begin position="84"/>
        <end position="104"/>
    </location>
</feature>